<dbReference type="AlphaFoldDB" id="B7PSB0"/>
<dbReference type="Pfam" id="PF07502">
    <property type="entry name" value="MANEC"/>
    <property type="match status" value="1"/>
</dbReference>
<feature type="compositionally biased region" description="Polar residues" evidence="9">
    <location>
        <begin position="436"/>
        <end position="445"/>
    </location>
</feature>
<evidence type="ECO:0000256" key="1">
    <source>
        <dbReference type="ARBA" id="ARBA00004479"/>
    </source>
</evidence>
<dbReference type="InterPro" id="IPR011106">
    <property type="entry name" value="MANSC_N"/>
</dbReference>
<dbReference type="PROSITE" id="PS50986">
    <property type="entry name" value="MANSC"/>
    <property type="match status" value="1"/>
</dbReference>
<dbReference type="FunCoup" id="B7PSB0">
    <property type="interactions" value="5"/>
</dbReference>
<dbReference type="VEuPathDB" id="VectorBase:ISCW019419"/>
<reference evidence="13 15" key="1">
    <citation type="submission" date="2008-03" db="EMBL/GenBank/DDBJ databases">
        <title>Annotation of Ixodes scapularis.</title>
        <authorList>
            <consortium name="Ixodes scapularis Genome Project Consortium"/>
            <person name="Caler E."/>
            <person name="Hannick L.I."/>
            <person name="Bidwell S."/>
            <person name="Joardar V."/>
            <person name="Thiagarajan M."/>
            <person name="Amedeo P."/>
            <person name="Galinsky K.J."/>
            <person name="Schobel S."/>
            <person name="Inman J."/>
            <person name="Hostetler J."/>
            <person name="Miller J."/>
            <person name="Hammond M."/>
            <person name="Megy K."/>
            <person name="Lawson D."/>
            <person name="Kodira C."/>
            <person name="Sutton G."/>
            <person name="Meyer J."/>
            <person name="Hill C.A."/>
            <person name="Birren B."/>
            <person name="Nene V."/>
            <person name="Collins F."/>
            <person name="Alarcon-Chaidez F."/>
            <person name="Wikel S."/>
            <person name="Strausberg R."/>
        </authorList>
    </citation>
    <scope>NUCLEOTIDE SEQUENCE [LARGE SCALE GENOMIC DNA]</scope>
    <source>
        <strain evidence="15">Wikel</strain>
        <strain evidence="13">Wikel colony</strain>
    </source>
</reference>
<keyword evidence="2 10" id="KW-0812">Transmembrane</keyword>
<feature type="compositionally biased region" description="Polar residues" evidence="9">
    <location>
        <begin position="269"/>
        <end position="278"/>
    </location>
</feature>
<reference evidence="14" key="2">
    <citation type="submission" date="2020-05" db="UniProtKB">
        <authorList>
            <consortium name="EnsemblMetazoa"/>
        </authorList>
    </citation>
    <scope>IDENTIFICATION</scope>
    <source>
        <strain evidence="14">wikel</strain>
    </source>
</reference>
<keyword evidence="6" id="KW-1015">Disulfide bond</keyword>
<protein>
    <recommendedName>
        <fullName evidence="12">MANSC domain-containing protein</fullName>
    </recommendedName>
</protein>
<dbReference type="InterPro" id="IPR023415">
    <property type="entry name" value="LDLR_class-A_CS"/>
</dbReference>
<comment type="caution">
    <text evidence="8">Lacks conserved residue(s) required for the propagation of feature annotation.</text>
</comment>
<dbReference type="PROSITE" id="PS50068">
    <property type="entry name" value="LDLRA_2"/>
    <property type="match status" value="1"/>
</dbReference>
<dbReference type="EMBL" id="DS777490">
    <property type="protein sequence ID" value="EEC09482.1"/>
    <property type="molecule type" value="Genomic_DNA"/>
</dbReference>
<evidence type="ECO:0000256" key="6">
    <source>
        <dbReference type="ARBA" id="ARBA00023157"/>
    </source>
</evidence>
<evidence type="ECO:0000256" key="11">
    <source>
        <dbReference type="SAM" id="SignalP"/>
    </source>
</evidence>
<feature type="region of interest" description="Disordered" evidence="9">
    <location>
        <begin position="187"/>
        <end position="210"/>
    </location>
</feature>
<keyword evidence="3 11" id="KW-0732">Signal</keyword>
<accession>B7PSB0</accession>
<dbReference type="SMART" id="SM00192">
    <property type="entry name" value="LDLa"/>
    <property type="match status" value="1"/>
</dbReference>
<dbReference type="SUPFAM" id="SSF57424">
    <property type="entry name" value="LDL receptor-like module"/>
    <property type="match status" value="1"/>
</dbReference>
<dbReference type="EMBL" id="ABJB010262150">
    <property type="status" value="NOT_ANNOTATED_CDS"/>
    <property type="molecule type" value="Genomic_DNA"/>
</dbReference>
<organism>
    <name type="scientific">Ixodes scapularis</name>
    <name type="common">Black-legged tick</name>
    <name type="synonym">Deer tick</name>
    <dbReference type="NCBI Taxonomy" id="6945"/>
    <lineage>
        <taxon>Eukaryota</taxon>
        <taxon>Metazoa</taxon>
        <taxon>Ecdysozoa</taxon>
        <taxon>Arthropoda</taxon>
        <taxon>Chelicerata</taxon>
        <taxon>Arachnida</taxon>
        <taxon>Acari</taxon>
        <taxon>Parasitiformes</taxon>
        <taxon>Ixodida</taxon>
        <taxon>Ixodoidea</taxon>
        <taxon>Ixodidae</taxon>
        <taxon>Ixodinae</taxon>
        <taxon>Ixodes</taxon>
    </lineage>
</organism>
<name>B7PSB0_IXOSC</name>
<evidence type="ECO:0000256" key="2">
    <source>
        <dbReference type="ARBA" id="ARBA00022692"/>
    </source>
</evidence>
<feature type="region of interest" description="Disordered" evidence="9">
    <location>
        <begin position="268"/>
        <end position="320"/>
    </location>
</feature>
<feature type="compositionally biased region" description="Low complexity" evidence="9">
    <location>
        <begin position="188"/>
        <end position="210"/>
    </location>
</feature>
<dbReference type="PaxDb" id="6945-B7PSB0"/>
<keyword evidence="15" id="KW-1185">Reference proteome</keyword>
<evidence type="ECO:0000313" key="13">
    <source>
        <dbReference type="EMBL" id="EEC09482.1"/>
    </source>
</evidence>
<evidence type="ECO:0000256" key="5">
    <source>
        <dbReference type="ARBA" id="ARBA00023136"/>
    </source>
</evidence>
<feature type="chain" id="PRO_5010826330" description="MANSC domain-containing protein" evidence="11">
    <location>
        <begin position="19"/>
        <end position="564"/>
    </location>
</feature>
<evidence type="ECO:0000256" key="3">
    <source>
        <dbReference type="ARBA" id="ARBA00022729"/>
    </source>
</evidence>
<evidence type="ECO:0000256" key="9">
    <source>
        <dbReference type="SAM" id="MobiDB-lite"/>
    </source>
</evidence>
<feature type="transmembrane region" description="Helical" evidence="10">
    <location>
        <begin position="513"/>
        <end position="535"/>
    </location>
</feature>
<dbReference type="PANTHER" id="PTHR46876">
    <property type="entry name" value="LOW-DENSITY LIPOPROTEIN RECEPTOR-RELATED PROTEIN 11"/>
    <property type="match status" value="1"/>
</dbReference>
<evidence type="ECO:0000256" key="4">
    <source>
        <dbReference type="ARBA" id="ARBA00022989"/>
    </source>
</evidence>
<dbReference type="Proteomes" id="UP000001555">
    <property type="component" value="Unassembled WGS sequence"/>
</dbReference>
<keyword evidence="7" id="KW-0325">Glycoprotein</keyword>
<dbReference type="GO" id="GO:0016020">
    <property type="term" value="C:membrane"/>
    <property type="evidence" value="ECO:0007669"/>
    <property type="project" value="UniProtKB-SubCell"/>
</dbReference>
<feature type="compositionally biased region" description="Basic and acidic residues" evidence="9">
    <location>
        <begin position="454"/>
        <end position="463"/>
    </location>
</feature>
<feature type="signal peptide" evidence="11">
    <location>
        <begin position="1"/>
        <end position="18"/>
    </location>
</feature>
<dbReference type="InterPro" id="IPR013980">
    <property type="entry name" value="MANSC_dom"/>
</dbReference>
<dbReference type="SMART" id="SM00765">
    <property type="entry name" value="MANEC"/>
    <property type="match status" value="1"/>
</dbReference>
<dbReference type="Gene3D" id="4.10.400.10">
    <property type="entry name" value="Low-density Lipoprotein Receptor"/>
    <property type="match status" value="1"/>
</dbReference>
<dbReference type="VEuPathDB" id="VectorBase:ISCI019419"/>
<evidence type="ECO:0000256" key="8">
    <source>
        <dbReference type="PROSITE-ProRule" id="PRU00124"/>
    </source>
</evidence>
<dbReference type="PROSITE" id="PS01209">
    <property type="entry name" value="LDLRA_1"/>
    <property type="match status" value="1"/>
</dbReference>
<dbReference type="Pfam" id="PF00057">
    <property type="entry name" value="Ldl_recept_a"/>
    <property type="match status" value="1"/>
</dbReference>
<evidence type="ECO:0000259" key="12">
    <source>
        <dbReference type="PROSITE" id="PS50986"/>
    </source>
</evidence>
<feature type="region of interest" description="Disordered" evidence="9">
    <location>
        <begin position="425"/>
        <end position="477"/>
    </location>
</feature>
<dbReference type="EMBL" id="ABJB010777222">
    <property type="status" value="NOT_ANNOTATED_CDS"/>
    <property type="molecule type" value="Genomic_DNA"/>
</dbReference>
<dbReference type="CDD" id="cd00112">
    <property type="entry name" value="LDLa"/>
    <property type="match status" value="1"/>
</dbReference>
<feature type="region of interest" description="Disordered" evidence="9">
    <location>
        <begin position="338"/>
        <end position="372"/>
    </location>
</feature>
<sequence>MWQFAVVLAACAVGLVSGEAGFTAALPGAADKLPVRRTLNKRPSLEPSGIPDMRSVIESFQINENRIIRTEDSRRMGARYLNETQMGSNRDCLFWCWQTSSCNVAVFEEKEFAKPPLHVSEHTFPAQGKGSCYLFDCGPPSRFVCLFTAHRFYTVSVLAAVGGRDLDPGSWGSHHEDELTQLRQQLRAPTVAPQTPETTQAPPATSPAAFAVPASTLPDAQPEPRCRHYQFQCQNSSECIAVYNVCDGIPQCPDGSDEAADLKCPRTAEASNAPSAPTTVAPRTPPDQRGTTPAVPTRHGAPPQQDLVDDQVPGGPPADIGVDPFPALQHAHFLRTPPPMAVDQQEGQAGQAPYGSPPLLYERQPQTAQMGSQPQVLDAEGPVGGRPGRLPEEPKQAQGHIVMPAKPQTPEDDNLYQPIVEVAPPPVIPAHHQDSTKQASKQQPSRDIANVHNTRPEPTEAKAGKAAPGTAEAAHRRGPVQYSRLHEVANMQVSFTQVEQGGGAHAQQESGSAVLALTLGLCITGLLLVLVGCRLRLARHRLARRGGRSSLAHDADYLVNGMYL</sequence>
<dbReference type="EMBL" id="ABJB010376322">
    <property type="status" value="NOT_ANNOTATED_CDS"/>
    <property type="molecule type" value="Genomic_DNA"/>
</dbReference>
<evidence type="ECO:0000256" key="7">
    <source>
        <dbReference type="ARBA" id="ARBA00023180"/>
    </source>
</evidence>
<dbReference type="VEuPathDB" id="VectorBase:ISCP_033391"/>
<comment type="subcellular location">
    <subcellularLocation>
        <location evidence="1">Membrane</location>
        <topology evidence="1">Single-pass type I membrane protein</topology>
    </subcellularLocation>
</comment>
<dbReference type="InParanoid" id="B7PSB0"/>
<dbReference type="PANTHER" id="PTHR46876:SF1">
    <property type="entry name" value="LOW-DENSITY LIPOPROTEIN RECEPTOR-RELATED PROTEIN 11"/>
    <property type="match status" value="1"/>
</dbReference>
<evidence type="ECO:0000313" key="14">
    <source>
        <dbReference type="EnsemblMetazoa" id="ISCW019419-PA"/>
    </source>
</evidence>
<evidence type="ECO:0000313" key="15">
    <source>
        <dbReference type="Proteomes" id="UP000001555"/>
    </source>
</evidence>
<dbReference type="EMBL" id="ABJB010777635">
    <property type="status" value="NOT_ANNOTATED_CDS"/>
    <property type="molecule type" value="Genomic_DNA"/>
</dbReference>
<gene>
    <name evidence="13" type="ORF">IscW_ISCW019419</name>
</gene>
<feature type="domain" description="MANSC" evidence="12">
    <location>
        <begin position="62"/>
        <end position="156"/>
    </location>
</feature>
<dbReference type="HOGENOM" id="CLU_017459_0_0_1"/>
<dbReference type="EnsemblMetazoa" id="ISCW019419-RA">
    <property type="protein sequence ID" value="ISCW019419-PA"/>
    <property type="gene ID" value="ISCW019419"/>
</dbReference>
<keyword evidence="5 10" id="KW-0472">Membrane</keyword>
<dbReference type="InterPro" id="IPR002172">
    <property type="entry name" value="LDrepeatLR_classA_rpt"/>
</dbReference>
<dbReference type="OrthoDB" id="10037294at2759"/>
<evidence type="ECO:0000256" key="10">
    <source>
        <dbReference type="SAM" id="Phobius"/>
    </source>
</evidence>
<keyword evidence="4 10" id="KW-1133">Transmembrane helix</keyword>
<dbReference type="InterPro" id="IPR036055">
    <property type="entry name" value="LDL_receptor-like_sf"/>
</dbReference>
<proteinExistence type="predicted"/>